<accession>A0A0E0MM40</accession>
<dbReference type="HOGENOM" id="CLU_1345125_0_0_1"/>
<evidence type="ECO:0000256" key="1">
    <source>
        <dbReference type="SAM" id="MobiDB-lite"/>
    </source>
</evidence>
<proteinExistence type="predicted"/>
<dbReference type="AlphaFoldDB" id="A0A0E0MM40"/>
<keyword evidence="3" id="KW-1185">Reference proteome</keyword>
<feature type="compositionally biased region" description="Gly residues" evidence="1">
    <location>
        <begin position="52"/>
        <end position="61"/>
    </location>
</feature>
<organism evidence="2">
    <name type="scientific">Oryza punctata</name>
    <name type="common">Red rice</name>
    <dbReference type="NCBI Taxonomy" id="4537"/>
    <lineage>
        <taxon>Eukaryota</taxon>
        <taxon>Viridiplantae</taxon>
        <taxon>Streptophyta</taxon>
        <taxon>Embryophyta</taxon>
        <taxon>Tracheophyta</taxon>
        <taxon>Spermatophyta</taxon>
        <taxon>Magnoliopsida</taxon>
        <taxon>Liliopsida</taxon>
        <taxon>Poales</taxon>
        <taxon>Poaceae</taxon>
        <taxon>BOP clade</taxon>
        <taxon>Oryzoideae</taxon>
        <taxon>Oryzeae</taxon>
        <taxon>Oryzinae</taxon>
        <taxon>Oryza</taxon>
    </lineage>
</organism>
<protein>
    <submittedName>
        <fullName evidence="2">Uncharacterized protein</fullName>
    </submittedName>
</protein>
<dbReference type="Proteomes" id="UP000026962">
    <property type="component" value="Chromosome 12"/>
</dbReference>
<evidence type="ECO:0000313" key="2">
    <source>
        <dbReference type="EnsemblPlants" id="OPUNC12G09830.1"/>
    </source>
</evidence>
<reference evidence="2" key="1">
    <citation type="submission" date="2015-04" db="UniProtKB">
        <authorList>
            <consortium name="EnsemblPlants"/>
        </authorList>
    </citation>
    <scope>IDENTIFICATION</scope>
</reference>
<reference evidence="2" key="2">
    <citation type="submission" date="2018-05" db="EMBL/GenBank/DDBJ databases">
        <title>OpunRS2 (Oryza punctata Reference Sequence Version 2).</title>
        <authorList>
            <person name="Zhang J."/>
            <person name="Kudrna D."/>
            <person name="Lee S."/>
            <person name="Talag J."/>
            <person name="Welchert J."/>
            <person name="Wing R.A."/>
        </authorList>
    </citation>
    <scope>NUCLEOTIDE SEQUENCE [LARGE SCALE GENOMIC DNA]</scope>
</reference>
<dbReference type="EnsemblPlants" id="OPUNC12G09830.1">
    <property type="protein sequence ID" value="OPUNC12G09830.1"/>
    <property type="gene ID" value="OPUNC12G09830"/>
</dbReference>
<name>A0A0E0MM40_ORYPU</name>
<sequence length="204" mass="21219">MFTRMHSAHPAEATAGEGVAPAFGGSGPEEGAVAAQGGDSSGGWEQIRLNGGSAGEWGLGSGDSAVGRSHPSLGARRGSGIYIVDQRKHIEDDRGTCKTCALGIEEAVRLVTVNSWLSRAQPGEAKPRARVALGPPPPTEFHAIAAPLPSGAATISCKNHCRPSLNRASEVGMKLMAKALGQTWSTVAGISTRSWRERKKRGDD</sequence>
<feature type="region of interest" description="Disordered" evidence="1">
    <location>
        <begin position="1"/>
        <end position="72"/>
    </location>
</feature>
<dbReference type="Gramene" id="OPUNC12G09830.1">
    <property type="protein sequence ID" value="OPUNC12G09830.1"/>
    <property type="gene ID" value="OPUNC12G09830"/>
</dbReference>
<evidence type="ECO:0000313" key="3">
    <source>
        <dbReference type="Proteomes" id="UP000026962"/>
    </source>
</evidence>